<reference evidence="1 2" key="1">
    <citation type="submission" date="2014-02" db="EMBL/GenBank/DDBJ databases">
        <title>The small core and large imbalanced accessory genome model reveals a collaborative survival strategy of Sorangium cellulosum strains in nature.</title>
        <authorList>
            <person name="Han K."/>
            <person name="Peng R."/>
            <person name="Blom J."/>
            <person name="Li Y.-Z."/>
        </authorList>
    </citation>
    <scope>NUCLEOTIDE SEQUENCE [LARGE SCALE GENOMIC DNA]</scope>
    <source>
        <strain evidence="1 2">So0007-03</strain>
    </source>
</reference>
<comment type="caution">
    <text evidence="1">The sequence shown here is derived from an EMBL/GenBank/DDBJ whole genome shotgun (WGS) entry which is preliminary data.</text>
</comment>
<dbReference type="EMBL" id="JEME01002858">
    <property type="protein sequence ID" value="KYG02957.1"/>
    <property type="molecule type" value="Genomic_DNA"/>
</dbReference>
<name>A0A150TEF2_SORCE</name>
<gene>
    <name evidence="1" type="ORF">BE21_53895</name>
</gene>
<proteinExistence type="predicted"/>
<dbReference type="AlphaFoldDB" id="A0A150TEF2"/>
<accession>A0A150TEF2</accession>
<protein>
    <submittedName>
        <fullName evidence="1">Uncharacterized protein</fullName>
    </submittedName>
</protein>
<dbReference type="Proteomes" id="UP000075502">
    <property type="component" value="Unassembled WGS sequence"/>
</dbReference>
<sequence>MIYTMRCLNEFLTKLKNTPHGSSNLLDSSLVFVTSDSLDPADEVEALLTRCAGPRPELGL</sequence>
<evidence type="ECO:0000313" key="2">
    <source>
        <dbReference type="Proteomes" id="UP000075502"/>
    </source>
</evidence>
<organism evidence="1 2">
    <name type="scientific">Sorangium cellulosum</name>
    <name type="common">Polyangium cellulosum</name>
    <dbReference type="NCBI Taxonomy" id="56"/>
    <lineage>
        <taxon>Bacteria</taxon>
        <taxon>Pseudomonadati</taxon>
        <taxon>Myxococcota</taxon>
        <taxon>Polyangia</taxon>
        <taxon>Polyangiales</taxon>
        <taxon>Polyangiaceae</taxon>
        <taxon>Sorangium</taxon>
    </lineage>
</organism>
<evidence type="ECO:0000313" key="1">
    <source>
        <dbReference type="EMBL" id="KYG02957.1"/>
    </source>
</evidence>